<sequence length="143" mass="16407">MDPLSNVKNEISIMNHKLSALSTYINSQLLELKHYLELMLQEIIESKKITRTYSKKPKIDTELNPPPSIPTTPSTVTTQIPLLNAYEGIENQEKPKAKKVGRKKIFRENQDFGKRLVRTKTLTPSGIAFAKEFEDGPKKRQRK</sequence>
<dbReference type="EMBL" id="JAVFKY010000001">
    <property type="protein sequence ID" value="KAK5582268.1"/>
    <property type="molecule type" value="Genomic_DNA"/>
</dbReference>
<name>A0AAN7U8R5_9MYCE</name>
<organism evidence="1 2">
    <name type="scientific">Dictyostelium firmibasis</name>
    <dbReference type="NCBI Taxonomy" id="79012"/>
    <lineage>
        <taxon>Eukaryota</taxon>
        <taxon>Amoebozoa</taxon>
        <taxon>Evosea</taxon>
        <taxon>Eumycetozoa</taxon>
        <taxon>Dictyostelia</taxon>
        <taxon>Dictyosteliales</taxon>
        <taxon>Dictyosteliaceae</taxon>
        <taxon>Dictyostelium</taxon>
    </lineage>
</organism>
<gene>
    <name evidence="1" type="ORF">RB653_003851</name>
</gene>
<keyword evidence="2" id="KW-1185">Reference proteome</keyword>
<comment type="caution">
    <text evidence="1">The sequence shown here is derived from an EMBL/GenBank/DDBJ whole genome shotgun (WGS) entry which is preliminary data.</text>
</comment>
<proteinExistence type="predicted"/>
<dbReference type="AlphaFoldDB" id="A0AAN7U8R5"/>
<dbReference type="Proteomes" id="UP001344447">
    <property type="component" value="Unassembled WGS sequence"/>
</dbReference>
<evidence type="ECO:0000313" key="2">
    <source>
        <dbReference type="Proteomes" id="UP001344447"/>
    </source>
</evidence>
<reference evidence="1 2" key="1">
    <citation type="submission" date="2023-11" db="EMBL/GenBank/DDBJ databases">
        <title>Dfirmibasis_genome.</title>
        <authorList>
            <person name="Edelbroek B."/>
            <person name="Kjellin J."/>
            <person name="Jerlstrom-Hultqvist J."/>
            <person name="Soderbom F."/>
        </authorList>
    </citation>
    <scope>NUCLEOTIDE SEQUENCE [LARGE SCALE GENOMIC DNA]</scope>
    <source>
        <strain evidence="1 2">TNS-C-14</strain>
    </source>
</reference>
<protein>
    <submittedName>
        <fullName evidence="1">Uncharacterized protein</fullName>
    </submittedName>
</protein>
<evidence type="ECO:0000313" key="1">
    <source>
        <dbReference type="EMBL" id="KAK5582268.1"/>
    </source>
</evidence>
<accession>A0AAN7U8R5</accession>